<dbReference type="PROSITE" id="PS51678">
    <property type="entry name" value="SAM_MT_PRMT"/>
    <property type="match status" value="1"/>
</dbReference>
<evidence type="ECO:0000259" key="6">
    <source>
        <dbReference type="Pfam" id="PF22528"/>
    </source>
</evidence>
<feature type="region of interest" description="Disordered" evidence="5">
    <location>
        <begin position="201"/>
        <end position="231"/>
    </location>
</feature>
<dbReference type="GO" id="GO:0032259">
    <property type="term" value="P:methylation"/>
    <property type="evidence" value="ECO:0007669"/>
    <property type="project" value="UniProtKB-KW"/>
</dbReference>
<dbReference type="AlphaFoldDB" id="A0A8C9GQN6"/>
<reference evidence="7" key="1">
    <citation type="submission" date="2025-08" db="UniProtKB">
        <authorList>
            <consortium name="Ensembl"/>
        </authorList>
    </citation>
    <scope>IDENTIFICATION</scope>
</reference>
<dbReference type="InterPro" id="IPR055135">
    <property type="entry name" value="PRMT_dom"/>
</dbReference>
<protein>
    <recommendedName>
        <fullName evidence="6">Protein arginine N-methyltransferase domain-containing protein</fullName>
    </recommendedName>
</protein>
<name>A0A8C9GQN6_9PRIM</name>
<feature type="region of interest" description="Disordered" evidence="5">
    <location>
        <begin position="465"/>
        <end position="490"/>
    </location>
</feature>
<dbReference type="GO" id="GO:0042054">
    <property type="term" value="F:histone methyltransferase activity"/>
    <property type="evidence" value="ECO:0007669"/>
    <property type="project" value="TreeGrafter"/>
</dbReference>
<dbReference type="GO" id="GO:0016274">
    <property type="term" value="F:protein-arginine N-methyltransferase activity"/>
    <property type="evidence" value="ECO:0007669"/>
    <property type="project" value="InterPro"/>
</dbReference>
<dbReference type="PANTHER" id="PTHR11006">
    <property type="entry name" value="PROTEIN ARGININE N-METHYLTRANSFERASE"/>
    <property type="match status" value="1"/>
</dbReference>
<evidence type="ECO:0000256" key="3">
    <source>
        <dbReference type="ARBA" id="ARBA00022691"/>
    </source>
</evidence>
<dbReference type="PANTHER" id="PTHR11006:SF53">
    <property type="entry name" value="PROTEIN ARGININE N-METHYLTRANSFERASE 3"/>
    <property type="match status" value="1"/>
</dbReference>
<dbReference type="GO" id="GO:0005634">
    <property type="term" value="C:nucleus"/>
    <property type="evidence" value="ECO:0007669"/>
    <property type="project" value="TreeGrafter"/>
</dbReference>
<dbReference type="Gene3D" id="3.40.50.150">
    <property type="entry name" value="Vaccinia Virus protein VP39"/>
    <property type="match status" value="1"/>
</dbReference>
<feature type="compositionally biased region" description="Low complexity" evidence="5">
    <location>
        <begin position="219"/>
        <end position="230"/>
    </location>
</feature>
<dbReference type="InterPro" id="IPR025799">
    <property type="entry name" value="Arg_MeTrfase"/>
</dbReference>
<keyword evidence="3 4" id="KW-0949">S-adenosyl-L-methionine</keyword>
<dbReference type="Ensembl" id="ENSPTET00000007396.1">
    <property type="protein sequence ID" value="ENSPTEP00000004783.1"/>
    <property type="gene ID" value="ENSPTEG00000005567.1"/>
</dbReference>
<evidence type="ECO:0000313" key="8">
    <source>
        <dbReference type="Proteomes" id="UP000694416"/>
    </source>
</evidence>
<sequence>MAETRNKPEELIKTIDEIINNLINISPNKFKDKYVDEEFAYSLCDDYKSRITTNVVIHMLQHNINILYYKEEYKNIIFINFLRLCQLNNLNVKKYHDIFLKYEISTFIINYEKYLNFFLKPVINNDKLLWDVNIEQFQNFNLSFNIVHDYNSSDVSCDSIIPNSNQHINNVETKQLDNNNIMQVTYILNEQVKLELNDMVKENSSDNDSLSSTEDENMSSSASESSKPMSYDNMLPECDMTLIHTKKEDPTTTINTTSSSSTTTSGSINTIGNSTTNGIVTSNGNMIDVTNKNNFNNMSCSYSNISTHGTLQHNNLSVTNKKKRIIDQFKIQSFSNMDNINLNNLIDIILNEEKGQNLNYDDTQNMNKNELLIEKKYVKTFENEQEQLSNLYKKINSMEHVIKHLLGEIIKRDMNKKGYNGKNIIGTNNVLNNANGFIQTKVENENEKSATALANVSNNINSSNYSDMTFKEKDKDKSRHKYGDKHNARHDKNTKHIDKKYIASIKVDKNYFESYNYTGIHRTMILDKSRTGCYYEFINRNKNIFKNKIVLDIGCATCILSLFCAEYAKFVVGIDNADKILNKAKVIIEKNNVNNIFIFQGKLENNDIYIDENNKIYYINKKKDIENYKKIHNIQELNILKFDIIISEWMGYFLFYECMIDTILYARDFYLKPDGYIVPNKVQLYVAGYNDLDYINSNIFIWDKPLYNKDLSELKPNCKTFMENAKVMYIDKCNVTTDIINYYTIDLYTYNKKDNLYVEKSFEIPIKTGKKITSLCFYFDCLFEPIHMKQSLLITSGENNDSYYLNDGDGHQKQILSTSMFSEKTHWKQILLHLHYSDYNIVNICSLHNEQSNDTSHASLCASIYISPTNVYSRNINVLLQVKKNEDINLTQELTCCYSID</sequence>
<evidence type="ECO:0000256" key="5">
    <source>
        <dbReference type="SAM" id="MobiDB-lite"/>
    </source>
</evidence>
<keyword evidence="8" id="KW-1185">Reference proteome</keyword>
<dbReference type="CDD" id="cd02440">
    <property type="entry name" value="AdoMet_MTases"/>
    <property type="match status" value="1"/>
</dbReference>
<dbReference type="FunFam" id="3.40.50.150:FF:000278">
    <property type="entry name" value="Coactivator-associated arginine methyltransferase 1"/>
    <property type="match status" value="1"/>
</dbReference>
<dbReference type="InterPro" id="IPR029063">
    <property type="entry name" value="SAM-dependent_MTases_sf"/>
</dbReference>
<dbReference type="SUPFAM" id="SSF53335">
    <property type="entry name" value="S-adenosyl-L-methionine-dependent methyltransferases"/>
    <property type="match status" value="1"/>
</dbReference>
<keyword evidence="2 4" id="KW-0808">Transferase</keyword>
<accession>A0A8C9GQN6</accession>
<reference evidence="7" key="2">
    <citation type="submission" date="2025-09" db="UniProtKB">
        <authorList>
            <consortium name="Ensembl"/>
        </authorList>
    </citation>
    <scope>IDENTIFICATION</scope>
</reference>
<feature type="compositionally biased region" description="Low complexity" evidence="5">
    <location>
        <begin position="251"/>
        <end position="269"/>
    </location>
</feature>
<keyword evidence="1 4" id="KW-0489">Methyltransferase</keyword>
<feature type="domain" description="Protein arginine N-methyltransferase" evidence="6">
    <location>
        <begin position="682"/>
        <end position="835"/>
    </location>
</feature>
<feature type="region of interest" description="Disordered" evidence="5">
    <location>
        <begin position="247"/>
        <end position="269"/>
    </location>
</feature>
<evidence type="ECO:0000256" key="4">
    <source>
        <dbReference type="PROSITE-ProRule" id="PRU01015"/>
    </source>
</evidence>
<organism evidence="7 8">
    <name type="scientific">Piliocolobus tephrosceles</name>
    <name type="common">Ugandan red Colobus</name>
    <dbReference type="NCBI Taxonomy" id="591936"/>
    <lineage>
        <taxon>Eukaryota</taxon>
        <taxon>Metazoa</taxon>
        <taxon>Chordata</taxon>
        <taxon>Craniata</taxon>
        <taxon>Vertebrata</taxon>
        <taxon>Euteleostomi</taxon>
        <taxon>Mammalia</taxon>
        <taxon>Eutheria</taxon>
        <taxon>Euarchontoglires</taxon>
        <taxon>Primates</taxon>
        <taxon>Haplorrhini</taxon>
        <taxon>Catarrhini</taxon>
        <taxon>Cercopithecidae</taxon>
        <taxon>Colobinae</taxon>
        <taxon>Piliocolobus</taxon>
    </lineage>
</organism>
<dbReference type="Gene3D" id="2.70.160.11">
    <property type="entry name" value="Hnrnp arginine n-methyltransferase1"/>
    <property type="match status" value="1"/>
</dbReference>
<evidence type="ECO:0000313" key="7">
    <source>
        <dbReference type="Ensembl" id="ENSPTEP00000004783.1"/>
    </source>
</evidence>
<dbReference type="Pfam" id="PF22528">
    <property type="entry name" value="PRMT_C"/>
    <property type="match status" value="1"/>
</dbReference>
<dbReference type="Proteomes" id="UP000694416">
    <property type="component" value="Unplaced"/>
</dbReference>
<evidence type="ECO:0000256" key="2">
    <source>
        <dbReference type="ARBA" id="ARBA00022679"/>
    </source>
</evidence>
<evidence type="ECO:0000256" key="1">
    <source>
        <dbReference type="ARBA" id="ARBA00022603"/>
    </source>
</evidence>
<proteinExistence type="predicted"/>